<gene>
    <name evidence="2" type="ORF">UFOVP858_62</name>
</gene>
<evidence type="ECO:0000256" key="1">
    <source>
        <dbReference type="SAM" id="MobiDB-lite"/>
    </source>
</evidence>
<feature type="compositionally biased region" description="Low complexity" evidence="1">
    <location>
        <begin position="240"/>
        <end position="250"/>
    </location>
</feature>
<protein>
    <recommendedName>
        <fullName evidence="3">Phage tail collar domain containing protein</fullName>
    </recommendedName>
</protein>
<evidence type="ECO:0000313" key="2">
    <source>
        <dbReference type="EMBL" id="CAB4167783.1"/>
    </source>
</evidence>
<accession>A0A6J5P891</accession>
<reference evidence="2" key="1">
    <citation type="submission" date="2020-04" db="EMBL/GenBank/DDBJ databases">
        <authorList>
            <person name="Chiriac C."/>
            <person name="Salcher M."/>
            <person name="Ghai R."/>
            <person name="Kavagutti S V."/>
        </authorList>
    </citation>
    <scope>NUCLEOTIDE SEQUENCE</scope>
</reference>
<organism evidence="2">
    <name type="scientific">uncultured Caudovirales phage</name>
    <dbReference type="NCBI Taxonomy" id="2100421"/>
    <lineage>
        <taxon>Viruses</taxon>
        <taxon>Duplodnaviria</taxon>
        <taxon>Heunggongvirae</taxon>
        <taxon>Uroviricota</taxon>
        <taxon>Caudoviricetes</taxon>
        <taxon>Peduoviridae</taxon>
        <taxon>Maltschvirus</taxon>
        <taxon>Maltschvirus maltsch</taxon>
    </lineage>
</organism>
<feature type="compositionally biased region" description="Polar residues" evidence="1">
    <location>
        <begin position="252"/>
        <end position="270"/>
    </location>
</feature>
<name>A0A6J5P891_9CAUD</name>
<evidence type="ECO:0008006" key="3">
    <source>
        <dbReference type="Google" id="ProtNLM"/>
    </source>
</evidence>
<dbReference type="SUPFAM" id="SSF88874">
    <property type="entry name" value="Receptor-binding domain of short tail fibre protein gp12"/>
    <property type="match status" value="2"/>
</dbReference>
<dbReference type="EMBL" id="LR796806">
    <property type="protein sequence ID" value="CAB4167783.1"/>
    <property type="molecule type" value="Genomic_DNA"/>
</dbReference>
<feature type="compositionally biased region" description="Polar residues" evidence="1">
    <location>
        <begin position="284"/>
        <end position="333"/>
    </location>
</feature>
<proteinExistence type="predicted"/>
<dbReference type="CDD" id="cd22641">
    <property type="entry name" value="C24-like"/>
    <property type="match status" value="1"/>
</dbReference>
<feature type="region of interest" description="Disordered" evidence="1">
    <location>
        <begin position="240"/>
        <end position="335"/>
    </location>
</feature>
<sequence>MPSTFTQNNRVELPAVGEQSGLWGETVNDNYDILDRVFGGVVTISLSSTTYTLTTDQASPSEGHYEMLIFSGTPGGTTTVTISPNTVEKMYFIRNTSNQTLTFTQGSGGNISIPASTAEIIYCDGAGGTAKVSSLTDSLTASSVAITGGSISGLSSMSVSGTVTATLFSGTGTVLAGTIILWSGAVGAIPSGWALCDGTSGTPDLRGRFVVGAGTGGAYAVGATGGQNAITSVPSHTHSFSATTASSGGHVHTTTLSTDGSHAHSGNTDVNPGHTHNIGPGSAASFTNVTGFPRGQGTTSINNTETSTAGGAHTHNISLDANSNHTHTVSMTGAGSHDHTFSGTSGSTGDASVSVLPLYYALCYIMRL</sequence>